<organism evidence="2 3">
    <name type="scientific">Rangifer tarandus platyrhynchus</name>
    <name type="common">Svalbard reindeer</name>
    <dbReference type="NCBI Taxonomy" id="3082113"/>
    <lineage>
        <taxon>Eukaryota</taxon>
        <taxon>Metazoa</taxon>
        <taxon>Chordata</taxon>
        <taxon>Craniata</taxon>
        <taxon>Vertebrata</taxon>
        <taxon>Euteleostomi</taxon>
        <taxon>Mammalia</taxon>
        <taxon>Eutheria</taxon>
        <taxon>Laurasiatheria</taxon>
        <taxon>Artiodactyla</taxon>
        <taxon>Ruminantia</taxon>
        <taxon>Pecora</taxon>
        <taxon>Cervidae</taxon>
        <taxon>Odocoileinae</taxon>
        <taxon>Rangifer</taxon>
    </lineage>
</organism>
<proteinExistence type="predicted"/>
<keyword evidence="1" id="KW-1133">Transmembrane helix</keyword>
<accession>A0ABN8Y4K7</accession>
<keyword evidence="1" id="KW-0812">Transmembrane</keyword>
<keyword evidence="3" id="KW-1185">Reference proteome</keyword>
<gene>
    <name evidence="2" type="ORF">MRATA1EN1_LOCUS5196</name>
</gene>
<sequence length="102" mass="12114">MQPFYQLFSLFQVRGMIKFAISLVTNSISAFFNVYLELILQPPTSENHFLWPVFRLFFPPLFLTSFCVSEPLVSFFFKFNINHIFYKETLYFLPDFLGCINS</sequence>
<dbReference type="Proteomes" id="UP001176941">
    <property type="component" value="Chromosome 14"/>
</dbReference>
<evidence type="ECO:0000313" key="3">
    <source>
        <dbReference type="Proteomes" id="UP001176941"/>
    </source>
</evidence>
<feature type="transmembrane region" description="Helical" evidence="1">
    <location>
        <begin position="56"/>
        <end position="77"/>
    </location>
</feature>
<keyword evidence="1" id="KW-0472">Membrane</keyword>
<dbReference type="EMBL" id="OX459950">
    <property type="protein sequence ID" value="CAI9156234.1"/>
    <property type="molecule type" value="Genomic_DNA"/>
</dbReference>
<feature type="transmembrane region" description="Helical" evidence="1">
    <location>
        <begin position="16"/>
        <end position="36"/>
    </location>
</feature>
<reference evidence="2" key="1">
    <citation type="submission" date="2023-04" db="EMBL/GenBank/DDBJ databases">
        <authorList>
            <consortium name="ELIXIR-Norway"/>
        </authorList>
    </citation>
    <scope>NUCLEOTIDE SEQUENCE [LARGE SCALE GENOMIC DNA]</scope>
</reference>
<protein>
    <submittedName>
        <fullName evidence="2">Uncharacterized protein</fullName>
    </submittedName>
</protein>
<evidence type="ECO:0000313" key="2">
    <source>
        <dbReference type="EMBL" id="CAI9156234.1"/>
    </source>
</evidence>
<name>A0ABN8Y4K7_RANTA</name>
<evidence type="ECO:0000256" key="1">
    <source>
        <dbReference type="SAM" id="Phobius"/>
    </source>
</evidence>